<comment type="caution">
    <text evidence="3">The sequence shown here is derived from an EMBL/GenBank/DDBJ whole genome shotgun (WGS) entry which is preliminary data.</text>
</comment>
<accession>A0A8H3EWB5</accession>
<dbReference type="OrthoDB" id="5429940at2759"/>
<name>A0A8H3EWB5_9LECA</name>
<keyword evidence="4" id="KW-1185">Reference proteome</keyword>
<reference evidence="3" key="1">
    <citation type="submission" date="2021-03" db="EMBL/GenBank/DDBJ databases">
        <authorList>
            <person name="Tagirdzhanova G."/>
        </authorList>
    </citation>
    <scope>NUCLEOTIDE SEQUENCE</scope>
</reference>
<proteinExistence type="predicted"/>
<evidence type="ECO:0000256" key="1">
    <source>
        <dbReference type="SAM" id="Coils"/>
    </source>
</evidence>
<sequence length="510" mass="58088">MAEEETASRAELLGTATEGRAEGQATSEGERFGDVFSGTGASRMSPPPPSPPPLREWPSERPSPSGSDPRGSNPMRNPIVNHWVAVFKAQGRRGLQEEFYKFAQKRLDRIHLRSAATRRNERFSWEILLKDKSDRTYLTASLLALLPDKVILALLQGELPIQCREDPDIRRFVVKHMQPQETPGIYVNLLHDVDFLWLTSQGVETLIARLERYLEVEPTGQPRADQKAVDTQFDAWNPPERGLKLRWLQGESHRAEAVIREWIDVTREIYCLNPVDDARPFRMGPAEVGWSANVQARCRQHKINSSTTYIWGLLNAICRSSTNSGGFAFPNPMQLVLFPLWERDEMLCKVGEIVGSLLCSSYWYLGGLDCFHAGSFVWDEEGSKPEHDLRPMTGRDAAWDSNVRRVNERMRFIKPLEEIMAKSQRLQNLRALSKRYDDAKAELEGLNQELNEARDKHEAQKAQIEALEAKINAAPAAPVADRYREAMAIGQDLIRGREETEKQWTDTWDL</sequence>
<organism evidence="3 4">
    <name type="scientific">Heterodermia speciosa</name>
    <dbReference type="NCBI Taxonomy" id="116794"/>
    <lineage>
        <taxon>Eukaryota</taxon>
        <taxon>Fungi</taxon>
        <taxon>Dikarya</taxon>
        <taxon>Ascomycota</taxon>
        <taxon>Pezizomycotina</taxon>
        <taxon>Lecanoromycetes</taxon>
        <taxon>OSLEUM clade</taxon>
        <taxon>Lecanoromycetidae</taxon>
        <taxon>Caliciales</taxon>
        <taxon>Physciaceae</taxon>
        <taxon>Heterodermia</taxon>
    </lineage>
</organism>
<keyword evidence="1" id="KW-0175">Coiled coil</keyword>
<protein>
    <submittedName>
        <fullName evidence="3">Uncharacterized protein</fullName>
    </submittedName>
</protein>
<evidence type="ECO:0000313" key="3">
    <source>
        <dbReference type="EMBL" id="CAF9914696.1"/>
    </source>
</evidence>
<feature type="coiled-coil region" evidence="1">
    <location>
        <begin position="429"/>
        <end position="470"/>
    </location>
</feature>
<gene>
    <name evidence="3" type="ORF">HETSPECPRED_002051</name>
</gene>
<dbReference type="EMBL" id="CAJPDS010000014">
    <property type="protein sequence ID" value="CAF9914696.1"/>
    <property type="molecule type" value="Genomic_DNA"/>
</dbReference>
<evidence type="ECO:0000256" key="2">
    <source>
        <dbReference type="SAM" id="MobiDB-lite"/>
    </source>
</evidence>
<feature type="compositionally biased region" description="Low complexity" evidence="2">
    <location>
        <begin position="60"/>
        <end position="74"/>
    </location>
</feature>
<feature type="region of interest" description="Disordered" evidence="2">
    <location>
        <begin position="1"/>
        <end position="76"/>
    </location>
</feature>
<dbReference type="Proteomes" id="UP000664521">
    <property type="component" value="Unassembled WGS sequence"/>
</dbReference>
<evidence type="ECO:0000313" key="4">
    <source>
        <dbReference type="Proteomes" id="UP000664521"/>
    </source>
</evidence>
<dbReference type="AlphaFoldDB" id="A0A8H3EWB5"/>
<feature type="compositionally biased region" description="Pro residues" evidence="2">
    <location>
        <begin position="45"/>
        <end position="55"/>
    </location>
</feature>